<feature type="compositionally biased region" description="Basic and acidic residues" evidence="1">
    <location>
        <begin position="1"/>
        <end position="15"/>
    </location>
</feature>
<feature type="region of interest" description="Disordered" evidence="1">
    <location>
        <begin position="53"/>
        <end position="85"/>
    </location>
</feature>
<feature type="region of interest" description="Disordered" evidence="1">
    <location>
        <begin position="1"/>
        <end position="21"/>
    </location>
</feature>
<protein>
    <recommendedName>
        <fullName evidence="4">Clr5 domain-containing protein</fullName>
    </recommendedName>
</protein>
<dbReference type="eggNOG" id="ENOG502TGS6">
    <property type="taxonomic scope" value="Eukaryota"/>
</dbReference>
<accession>N1QM46</accession>
<sequence>MPSKKDDTEQHRAEIEQWTQDGQNCEQIAAALKARGVDISAKTISRHRVAWGIRQRAEPKTKGRKYPGRRRAAPPQQPSKHGLQEARKADIIARTQRGETAEQISDAFAAQGTPLSKSTLIRLQTFWGLIPYDPARARGKLSDAQKTKRTTREAAPKISRKPRKSTTVISAPANPAEVQHYPTTCAFGPVKGGTTTTTTTFIGTTTSENPYEDEPAPPFDDESHMASSPLPPPQTPPTEHAEQPSVHHAVDIMSAEMLVDLATSTLAAANRVKELYVAQQSQRPVLGMTTIPTAEDIALAKQKVREAAAVMHDLATPNDT</sequence>
<dbReference type="OMA" id="GEILHYP"/>
<dbReference type="RefSeq" id="XP_016765458.1">
    <property type="nucleotide sequence ID" value="XM_016903622.1"/>
</dbReference>
<gene>
    <name evidence="2" type="ORF">SEPMUDRAFT_146388</name>
</gene>
<dbReference type="AlphaFoldDB" id="N1QM46"/>
<dbReference type="Proteomes" id="UP000016931">
    <property type="component" value="Unassembled WGS sequence"/>
</dbReference>
<name>N1QM46_SPHMS</name>
<evidence type="ECO:0000313" key="3">
    <source>
        <dbReference type="Proteomes" id="UP000016931"/>
    </source>
</evidence>
<feature type="region of interest" description="Disordered" evidence="1">
    <location>
        <begin position="202"/>
        <end position="245"/>
    </location>
</feature>
<dbReference type="HOGENOM" id="CLU_888589_0_0_1"/>
<feature type="region of interest" description="Disordered" evidence="1">
    <location>
        <begin position="140"/>
        <end position="167"/>
    </location>
</feature>
<dbReference type="OrthoDB" id="3635128at2759"/>
<dbReference type="STRING" id="692275.N1QM46"/>
<evidence type="ECO:0000313" key="2">
    <source>
        <dbReference type="EMBL" id="EMF17337.1"/>
    </source>
</evidence>
<proteinExistence type="predicted"/>
<organism evidence="2 3">
    <name type="scientific">Sphaerulina musiva (strain SO2202)</name>
    <name type="common">Poplar stem canker fungus</name>
    <name type="synonym">Septoria musiva</name>
    <dbReference type="NCBI Taxonomy" id="692275"/>
    <lineage>
        <taxon>Eukaryota</taxon>
        <taxon>Fungi</taxon>
        <taxon>Dikarya</taxon>
        <taxon>Ascomycota</taxon>
        <taxon>Pezizomycotina</taxon>
        <taxon>Dothideomycetes</taxon>
        <taxon>Dothideomycetidae</taxon>
        <taxon>Mycosphaerellales</taxon>
        <taxon>Mycosphaerellaceae</taxon>
        <taxon>Sphaerulina</taxon>
    </lineage>
</organism>
<reference evidence="2 3" key="1">
    <citation type="journal article" date="2012" name="PLoS Pathog.">
        <title>Diverse lifestyles and strategies of plant pathogenesis encoded in the genomes of eighteen Dothideomycetes fungi.</title>
        <authorList>
            <person name="Ohm R.A."/>
            <person name="Feau N."/>
            <person name="Henrissat B."/>
            <person name="Schoch C.L."/>
            <person name="Horwitz B.A."/>
            <person name="Barry K.W."/>
            <person name="Condon B.J."/>
            <person name="Copeland A.C."/>
            <person name="Dhillon B."/>
            <person name="Glaser F."/>
            <person name="Hesse C.N."/>
            <person name="Kosti I."/>
            <person name="LaButti K."/>
            <person name="Lindquist E.A."/>
            <person name="Lucas S."/>
            <person name="Salamov A.A."/>
            <person name="Bradshaw R.E."/>
            <person name="Ciuffetti L."/>
            <person name="Hamelin R.C."/>
            <person name="Kema G.H.J."/>
            <person name="Lawrence C."/>
            <person name="Scott J.A."/>
            <person name="Spatafora J.W."/>
            <person name="Turgeon B.G."/>
            <person name="de Wit P.J.G.M."/>
            <person name="Zhong S."/>
            <person name="Goodwin S.B."/>
            <person name="Grigoriev I.V."/>
        </authorList>
    </citation>
    <scope>NUCLEOTIDE SEQUENCE [LARGE SCALE GENOMIC DNA]</scope>
    <source>
        <strain evidence="2 3">SO2202</strain>
    </source>
</reference>
<dbReference type="EMBL" id="KB456260">
    <property type="protein sequence ID" value="EMF17337.1"/>
    <property type="molecule type" value="Genomic_DNA"/>
</dbReference>
<feature type="compositionally biased region" description="Basic and acidic residues" evidence="1">
    <location>
        <begin position="140"/>
        <end position="155"/>
    </location>
</feature>
<evidence type="ECO:0000256" key="1">
    <source>
        <dbReference type="SAM" id="MobiDB-lite"/>
    </source>
</evidence>
<feature type="compositionally biased region" description="Basic residues" evidence="1">
    <location>
        <begin position="62"/>
        <end position="72"/>
    </location>
</feature>
<dbReference type="GeneID" id="27900759"/>
<evidence type="ECO:0008006" key="4">
    <source>
        <dbReference type="Google" id="ProtNLM"/>
    </source>
</evidence>
<keyword evidence="3" id="KW-1185">Reference proteome</keyword>